<feature type="region of interest" description="Disordered" evidence="3">
    <location>
        <begin position="731"/>
        <end position="768"/>
    </location>
</feature>
<dbReference type="InterPro" id="IPR045180">
    <property type="entry name" value="La_dom_prot"/>
</dbReference>
<feature type="region of interest" description="Disordered" evidence="3">
    <location>
        <begin position="1086"/>
        <end position="1121"/>
    </location>
</feature>
<keyword evidence="1 2" id="KW-0694">RNA-binding</keyword>
<evidence type="ECO:0000256" key="2">
    <source>
        <dbReference type="PROSITE-ProRule" id="PRU00332"/>
    </source>
</evidence>
<feature type="region of interest" description="Disordered" evidence="3">
    <location>
        <begin position="1"/>
        <end position="445"/>
    </location>
</feature>
<dbReference type="GO" id="GO:0005829">
    <property type="term" value="C:cytosol"/>
    <property type="evidence" value="ECO:0007669"/>
    <property type="project" value="TreeGrafter"/>
</dbReference>
<keyword evidence="6" id="KW-1185">Reference proteome</keyword>
<feature type="compositionally biased region" description="Polar residues" evidence="3">
    <location>
        <begin position="780"/>
        <end position="795"/>
    </location>
</feature>
<feature type="region of interest" description="Disordered" evidence="3">
    <location>
        <begin position="835"/>
        <end position="854"/>
    </location>
</feature>
<reference evidence="5 6" key="1">
    <citation type="journal article" date="2016" name="Mol. Biol. Evol.">
        <title>Comparative Genomics of Early-Diverging Mushroom-Forming Fungi Provides Insights into the Origins of Lignocellulose Decay Capabilities.</title>
        <authorList>
            <person name="Nagy L.G."/>
            <person name="Riley R."/>
            <person name="Tritt A."/>
            <person name="Adam C."/>
            <person name="Daum C."/>
            <person name="Floudas D."/>
            <person name="Sun H."/>
            <person name="Yadav J.S."/>
            <person name="Pangilinan J."/>
            <person name="Larsson K.H."/>
            <person name="Matsuura K."/>
            <person name="Barry K."/>
            <person name="Labutti K."/>
            <person name="Kuo R."/>
            <person name="Ohm R.A."/>
            <person name="Bhattacharya S.S."/>
            <person name="Shirouzu T."/>
            <person name="Yoshinaga Y."/>
            <person name="Martin F.M."/>
            <person name="Grigoriev I.V."/>
            <person name="Hibbett D.S."/>
        </authorList>
    </citation>
    <scope>NUCLEOTIDE SEQUENCE [LARGE SCALE GENOMIC DNA]</scope>
    <source>
        <strain evidence="5 6">L-15889</strain>
    </source>
</reference>
<dbReference type="SMART" id="SM00715">
    <property type="entry name" value="LA"/>
    <property type="match status" value="1"/>
</dbReference>
<feature type="compositionally biased region" description="Low complexity" evidence="3">
    <location>
        <begin position="345"/>
        <end position="361"/>
    </location>
</feature>
<dbReference type="Gene3D" id="1.10.10.10">
    <property type="entry name" value="Winged helix-like DNA-binding domain superfamily/Winged helix DNA-binding domain"/>
    <property type="match status" value="1"/>
</dbReference>
<dbReference type="CDD" id="cd07323">
    <property type="entry name" value="LAM"/>
    <property type="match status" value="1"/>
</dbReference>
<feature type="compositionally biased region" description="Low complexity" evidence="3">
    <location>
        <begin position="280"/>
        <end position="289"/>
    </location>
</feature>
<dbReference type="InterPro" id="IPR036388">
    <property type="entry name" value="WH-like_DNA-bd_sf"/>
</dbReference>
<dbReference type="EMBL" id="KV429062">
    <property type="protein sequence ID" value="KZT68899.1"/>
    <property type="molecule type" value="Genomic_DNA"/>
</dbReference>
<dbReference type="AlphaFoldDB" id="A0A165Q1N4"/>
<proteinExistence type="predicted"/>
<dbReference type="GO" id="GO:0045727">
    <property type="term" value="P:positive regulation of translation"/>
    <property type="evidence" value="ECO:0007669"/>
    <property type="project" value="TreeGrafter"/>
</dbReference>
<evidence type="ECO:0000256" key="1">
    <source>
        <dbReference type="ARBA" id="ARBA00022884"/>
    </source>
</evidence>
<dbReference type="Pfam" id="PF05383">
    <property type="entry name" value="La"/>
    <property type="match status" value="1"/>
</dbReference>
<dbReference type="STRING" id="1314783.A0A165Q1N4"/>
<dbReference type="PANTHER" id="PTHR22792:SF132">
    <property type="entry name" value="LA-RELATED PROTEIN 1"/>
    <property type="match status" value="1"/>
</dbReference>
<feature type="domain" description="HTH La-type RNA-binding" evidence="4">
    <location>
        <begin position="974"/>
        <end position="1063"/>
    </location>
</feature>
<dbReference type="SUPFAM" id="SSF46785">
    <property type="entry name" value="Winged helix' DNA-binding domain"/>
    <property type="match status" value="1"/>
</dbReference>
<dbReference type="PANTHER" id="PTHR22792">
    <property type="entry name" value="LUPUS LA PROTEIN-RELATED"/>
    <property type="match status" value="1"/>
</dbReference>
<feature type="compositionally biased region" description="Polar residues" evidence="3">
    <location>
        <begin position="136"/>
        <end position="150"/>
    </location>
</feature>
<feature type="compositionally biased region" description="Basic and acidic residues" evidence="3">
    <location>
        <begin position="1086"/>
        <end position="1100"/>
    </location>
</feature>
<feature type="compositionally biased region" description="Polar residues" evidence="3">
    <location>
        <begin position="29"/>
        <end position="39"/>
    </location>
</feature>
<feature type="compositionally biased region" description="Acidic residues" evidence="3">
    <location>
        <begin position="1101"/>
        <end position="1110"/>
    </location>
</feature>
<feature type="compositionally biased region" description="Polar residues" evidence="3">
    <location>
        <begin position="326"/>
        <end position="344"/>
    </location>
</feature>
<feature type="region of interest" description="Disordered" evidence="3">
    <location>
        <begin position="888"/>
        <end position="917"/>
    </location>
</feature>
<accession>A0A165Q1N4</accession>
<feature type="compositionally biased region" description="Low complexity" evidence="3">
    <location>
        <begin position="309"/>
        <end position="325"/>
    </location>
</feature>
<evidence type="ECO:0000313" key="5">
    <source>
        <dbReference type="EMBL" id="KZT68899.1"/>
    </source>
</evidence>
<gene>
    <name evidence="5" type="ORF">DAEQUDRAFT_765902</name>
</gene>
<feature type="compositionally biased region" description="Polar residues" evidence="3">
    <location>
        <begin position="1"/>
        <end position="13"/>
    </location>
</feature>
<dbReference type="GO" id="GO:0010494">
    <property type="term" value="C:cytoplasmic stress granule"/>
    <property type="evidence" value="ECO:0007669"/>
    <property type="project" value="TreeGrafter"/>
</dbReference>
<evidence type="ECO:0000313" key="6">
    <source>
        <dbReference type="Proteomes" id="UP000076727"/>
    </source>
</evidence>
<evidence type="ECO:0000256" key="3">
    <source>
        <dbReference type="SAM" id="MobiDB-lite"/>
    </source>
</evidence>
<dbReference type="OrthoDB" id="340227at2759"/>
<feature type="compositionally biased region" description="Polar residues" evidence="3">
    <location>
        <begin position="99"/>
        <end position="118"/>
    </location>
</feature>
<protein>
    <recommendedName>
        <fullName evidence="4">HTH La-type RNA-binding domain-containing protein</fullName>
    </recommendedName>
</protein>
<dbReference type="InterPro" id="IPR036390">
    <property type="entry name" value="WH_DNA-bd_sf"/>
</dbReference>
<organism evidence="5 6">
    <name type="scientific">Daedalea quercina L-15889</name>
    <dbReference type="NCBI Taxonomy" id="1314783"/>
    <lineage>
        <taxon>Eukaryota</taxon>
        <taxon>Fungi</taxon>
        <taxon>Dikarya</taxon>
        <taxon>Basidiomycota</taxon>
        <taxon>Agaricomycotina</taxon>
        <taxon>Agaricomycetes</taxon>
        <taxon>Polyporales</taxon>
        <taxon>Fomitopsis</taxon>
    </lineage>
</organism>
<feature type="compositionally biased region" description="Polar residues" evidence="3">
    <location>
        <begin position="159"/>
        <end position="198"/>
    </location>
</feature>
<feature type="region of interest" description="Disordered" evidence="3">
    <location>
        <begin position="780"/>
        <end position="810"/>
    </location>
</feature>
<evidence type="ECO:0000259" key="4">
    <source>
        <dbReference type="PROSITE" id="PS50961"/>
    </source>
</evidence>
<dbReference type="GO" id="GO:0003723">
    <property type="term" value="F:RNA binding"/>
    <property type="evidence" value="ECO:0007669"/>
    <property type="project" value="UniProtKB-UniRule"/>
</dbReference>
<name>A0A165Q1N4_9APHY</name>
<feature type="compositionally biased region" description="Low complexity" evidence="3">
    <location>
        <begin position="210"/>
        <end position="221"/>
    </location>
</feature>
<feature type="region of interest" description="Disordered" evidence="3">
    <location>
        <begin position="533"/>
        <end position="690"/>
    </location>
</feature>
<dbReference type="InterPro" id="IPR006630">
    <property type="entry name" value="La_HTH"/>
</dbReference>
<dbReference type="Proteomes" id="UP000076727">
    <property type="component" value="Unassembled WGS sequence"/>
</dbReference>
<feature type="compositionally biased region" description="Polar residues" evidence="3">
    <location>
        <begin position="386"/>
        <end position="403"/>
    </location>
</feature>
<sequence length="1121" mass="119211">MVSSQPQSISRTLSYADRAKGFQSVKPKNASTTQRLPQPSGSGTGASGIAADTNMTTSKPTPSPHAETLMPSASQPSSSPPPLPAPATTTTNGDVKLSSADSPSSVPPNDTTSSSNAAHKSVPPPVNVWNRRMEQMAQTRAKSGQPSSHQPLRPPPSPQDHTVNLQNDGHDVASSSPTLQNATNPAQISSTTVANGSSDNRRSDEDDAFVVRLRVRSPPVSDIESWPEVGKAMSSGSGPSDPEYGANVQEKGDREGDPASGQTRKSEKTKWVPIPAVELQAAADAQQRAQHMRNRSSQHLNAHQRHSNQGSASASASGSGSQGQSRTQSVAGGTRQSASGSHAGSVSQSQTQSRTGSTQSSPPGAFKRGGRRLPEEGMTYPAGASRSISMRSSRTGSPQTYQPTLPPPSDAVANAMGYRGLPLSLGRGGSGQGGEQDQPGMPPYYVPMPPRSYHSPHPSDSPVHPPYALPPIAPVPTLYSTPSMQPPPPPAPFAGTPPYPMYPQYGYPYPPYMYWQPSTSPVVPEGVPPPMMLGRPPLPGENEGATTYRDPGFVLPPPASYERPVDQQPQATQAGGAEGNAAPIERGRRLRELSFGTIDADPASDPDGEDSGALGLRVTSEEPQEEDGAAKPTPPFAIGVAPGEPGPARIRSRTHSKGRTLVLGGTVPAVSRTVSEQSDQPGGEAGSGARNAVEEIEAAVKVIDLTEPGETKWEFGTTKQVDAEVIAEVGPSMPRVNGPEQPVPPPPGPALGVTGMDPVSPPFVHQSTYVAPPPLPPIMTTTNGLGSAHSPSYSGPSALPPLSTSDASQSDDLRVKDYGYGFGRKNYAPFSAHGERRDWQAERPPEREYYGRSRRGSFGGGYGYDRGGYERGGFGGRRARGGGRGYEGRGGYHARSHSRGGGAYHGSQSRQPPFTVQPPPLQTDVNGYYAPPPQGTTYYTPPYDPYLTGYPAPAYPPLNLPSGAPLPKPISEPSFPLDSVRYYLLGQLEYYLSPQNLARDLYLKQQMDSRGWISIPLLASFKRVQQLTTDLQLVKDVLTLSTVVEVRDEHVRMLQWAQFVLPNASESTVESMEELEWSTSSHVLHDSTLAHDESLTTEHGDEGEEEEEEVVFVLERPAPEA</sequence>
<dbReference type="PROSITE" id="PS50961">
    <property type="entry name" value="HTH_LA"/>
    <property type="match status" value="1"/>
</dbReference>
<feature type="compositionally biased region" description="Basic residues" evidence="3">
    <location>
        <begin position="290"/>
        <end position="306"/>
    </location>
</feature>
<feature type="compositionally biased region" description="Basic and acidic residues" evidence="3">
    <location>
        <begin position="835"/>
        <end position="851"/>
    </location>
</feature>